<accession>A0AAU7MXQ4</accession>
<organism evidence="3">
    <name type="scientific">Flagellimonas sp. MMG031</name>
    <dbReference type="NCBI Taxonomy" id="3158549"/>
    <lineage>
        <taxon>Bacteria</taxon>
        <taxon>Pseudomonadati</taxon>
        <taxon>Bacteroidota</taxon>
        <taxon>Flavobacteriia</taxon>
        <taxon>Flavobacteriales</taxon>
        <taxon>Flavobacteriaceae</taxon>
        <taxon>Flagellimonas</taxon>
    </lineage>
</organism>
<dbReference type="KEGG" id="fld:ABNE31_16470"/>
<evidence type="ECO:0000313" key="3">
    <source>
        <dbReference type="EMBL" id="XBQ23188.1"/>
    </source>
</evidence>
<dbReference type="EMBL" id="CP157804">
    <property type="protein sequence ID" value="XBQ23188.1"/>
    <property type="molecule type" value="Genomic_DNA"/>
</dbReference>
<feature type="compositionally biased region" description="Acidic residues" evidence="1">
    <location>
        <begin position="94"/>
        <end position="108"/>
    </location>
</feature>
<evidence type="ECO:0000256" key="1">
    <source>
        <dbReference type="SAM" id="MobiDB-lite"/>
    </source>
</evidence>
<reference evidence="3" key="1">
    <citation type="submission" date="2024-05" db="EMBL/GenBank/DDBJ databases">
        <title>Draft Genome Sequences of Flagellimonas sp. MMG031 and Marinobacter sp. MMG032 Isolated from the dinoflagellate Symbiodinium pilosum.</title>
        <authorList>
            <person name="Shikuma N.J."/>
            <person name="Farrell M.V."/>
        </authorList>
    </citation>
    <scope>NUCLEOTIDE SEQUENCE</scope>
    <source>
        <strain evidence="3">MMG031</strain>
    </source>
</reference>
<protein>
    <recommendedName>
        <fullName evidence="4">Lipocalin-like domain-containing protein</fullName>
    </recommendedName>
</protein>
<sequence length="158" mass="17247">MKTSILKLTTVLLFMIFVSCENNNDDDVLTNISAAQVTELTGIAASGSWTITYYFDDKDETDHFNGYTFTFNNDGTLVASNGTTDINGTWSISDSDDDGDDDSPDDSDVDFNIAFSAPADFADLTDDWDIVKYSAVRIELIDESGGNGGTDKLVFEKN</sequence>
<feature type="region of interest" description="Disordered" evidence="1">
    <location>
        <begin position="89"/>
        <end position="108"/>
    </location>
</feature>
<name>A0AAU7MXQ4_9FLAO</name>
<dbReference type="PROSITE" id="PS51257">
    <property type="entry name" value="PROKAR_LIPOPROTEIN"/>
    <property type="match status" value="1"/>
</dbReference>
<gene>
    <name evidence="3" type="ORF">ABNE31_16470</name>
</gene>
<feature type="chain" id="PRO_5043986250" description="Lipocalin-like domain-containing protein" evidence="2">
    <location>
        <begin position="25"/>
        <end position="158"/>
    </location>
</feature>
<evidence type="ECO:0000256" key="2">
    <source>
        <dbReference type="SAM" id="SignalP"/>
    </source>
</evidence>
<proteinExistence type="predicted"/>
<dbReference type="AlphaFoldDB" id="A0AAU7MXQ4"/>
<keyword evidence="2" id="KW-0732">Signal</keyword>
<dbReference type="RefSeq" id="WP_293287120.1">
    <property type="nucleotide sequence ID" value="NZ_CP157804.1"/>
</dbReference>
<feature type="signal peptide" evidence="2">
    <location>
        <begin position="1"/>
        <end position="24"/>
    </location>
</feature>
<evidence type="ECO:0008006" key="4">
    <source>
        <dbReference type="Google" id="ProtNLM"/>
    </source>
</evidence>